<accession>A0AA42CJ17</accession>
<dbReference type="PROSITE" id="PS01326">
    <property type="entry name" value="DAP_EPIMERASE"/>
    <property type="match status" value="1"/>
</dbReference>
<protein>
    <recommendedName>
        <fullName evidence="3 8">Diaminopimelate epimerase</fullName>
        <shortName evidence="8">DAP epimerase</shortName>
        <ecNumber evidence="3 8">5.1.1.7</ecNumber>
    </recommendedName>
    <alternativeName>
        <fullName evidence="8">PLP-independent amino acid racemase</fullName>
    </alternativeName>
</protein>
<gene>
    <name evidence="8 10" type="primary">dapF</name>
    <name evidence="10" type="ORF">M8523_05640</name>
</gene>
<feature type="site" description="Could be important to modulate the pK values of the two catalytic cysteine residues" evidence="8">
    <location>
        <position position="166"/>
    </location>
</feature>
<comment type="caution">
    <text evidence="10">The sequence shown here is derived from an EMBL/GenBank/DDBJ whole genome shotgun (WGS) entry which is preliminary data.</text>
</comment>
<name>A0AA42CJ17_9HYPH</name>
<feature type="active site" description="Proton acceptor" evidence="8">
    <location>
        <position position="224"/>
    </location>
</feature>
<feature type="active site" evidence="9">
    <location>
        <position position="77"/>
    </location>
</feature>
<feature type="binding site" evidence="8">
    <location>
        <position position="197"/>
    </location>
    <ligand>
        <name>substrate</name>
    </ligand>
</feature>
<keyword evidence="6 8" id="KW-0413">Isomerase</keyword>
<dbReference type="Gene3D" id="3.10.310.10">
    <property type="entry name" value="Diaminopimelate Epimerase, Chain A, domain 1"/>
    <property type="match status" value="2"/>
</dbReference>
<evidence type="ECO:0000256" key="5">
    <source>
        <dbReference type="ARBA" id="ARBA00023154"/>
    </source>
</evidence>
<evidence type="ECO:0000256" key="9">
    <source>
        <dbReference type="PROSITE-ProRule" id="PRU10125"/>
    </source>
</evidence>
<feature type="binding site" evidence="8">
    <location>
        <position position="164"/>
    </location>
    <ligand>
        <name>substrate</name>
    </ligand>
</feature>
<comment type="pathway">
    <text evidence="1 8">Amino-acid biosynthesis; L-lysine biosynthesis via DAP pathway; DL-2,6-diaminopimelate from LL-2,6-diaminopimelate: step 1/1.</text>
</comment>
<evidence type="ECO:0000256" key="8">
    <source>
        <dbReference type="HAMAP-Rule" id="MF_00197"/>
    </source>
</evidence>
<evidence type="ECO:0000256" key="6">
    <source>
        <dbReference type="ARBA" id="ARBA00023235"/>
    </source>
</evidence>
<feature type="binding site" evidence="8">
    <location>
        <position position="16"/>
    </location>
    <ligand>
        <name>substrate</name>
    </ligand>
</feature>
<dbReference type="NCBIfam" id="TIGR00652">
    <property type="entry name" value="DapF"/>
    <property type="match status" value="1"/>
</dbReference>
<keyword evidence="11" id="KW-1185">Reference proteome</keyword>
<keyword evidence="8" id="KW-0963">Cytoplasm</keyword>
<feature type="binding site" evidence="8">
    <location>
        <begin position="225"/>
        <end position="226"/>
    </location>
    <ligand>
        <name>substrate</name>
    </ligand>
</feature>
<dbReference type="Pfam" id="PF01678">
    <property type="entry name" value="DAP_epimerase"/>
    <property type="match status" value="2"/>
</dbReference>
<evidence type="ECO:0000256" key="4">
    <source>
        <dbReference type="ARBA" id="ARBA00022605"/>
    </source>
</evidence>
<dbReference type="EMBL" id="JAMOIM010000003">
    <property type="protein sequence ID" value="MCW6507501.1"/>
    <property type="molecule type" value="Genomic_DNA"/>
</dbReference>
<dbReference type="GO" id="GO:0009089">
    <property type="term" value="P:lysine biosynthetic process via diaminopimelate"/>
    <property type="evidence" value="ECO:0007669"/>
    <property type="project" value="UniProtKB-UniRule"/>
</dbReference>
<evidence type="ECO:0000256" key="3">
    <source>
        <dbReference type="ARBA" id="ARBA00013080"/>
    </source>
</evidence>
<feature type="binding site" evidence="8">
    <location>
        <begin position="215"/>
        <end position="216"/>
    </location>
    <ligand>
        <name>substrate</name>
    </ligand>
</feature>
<dbReference type="PANTHER" id="PTHR31689:SF0">
    <property type="entry name" value="DIAMINOPIMELATE EPIMERASE"/>
    <property type="match status" value="1"/>
</dbReference>
<dbReference type="AlphaFoldDB" id="A0AA42CJ17"/>
<keyword evidence="4 8" id="KW-0028">Amino-acid biosynthesis</keyword>
<organism evidence="10 11">
    <name type="scientific">Lichenifustis flavocetrariae</name>
    <dbReference type="NCBI Taxonomy" id="2949735"/>
    <lineage>
        <taxon>Bacteria</taxon>
        <taxon>Pseudomonadati</taxon>
        <taxon>Pseudomonadota</taxon>
        <taxon>Alphaproteobacteria</taxon>
        <taxon>Hyphomicrobiales</taxon>
        <taxon>Lichenihabitantaceae</taxon>
        <taxon>Lichenifustis</taxon>
    </lineage>
</organism>
<keyword evidence="5 8" id="KW-0457">Lysine biosynthesis</keyword>
<comment type="function">
    <text evidence="8">Catalyzes the stereoinversion of LL-2,6-diaminopimelate (L,L-DAP) to meso-diaminopimelate (meso-DAP), a precursor of L-lysine and an essential component of the bacterial peptidoglycan.</text>
</comment>
<feature type="binding site" evidence="8">
    <location>
        <position position="68"/>
    </location>
    <ligand>
        <name>substrate</name>
    </ligand>
</feature>
<dbReference type="RefSeq" id="WP_282583871.1">
    <property type="nucleotide sequence ID" value="NZ_JAMOIM010000003.1"/>
</dbReference>
<dbReference type="PANTHER" id="PTHR31689">
    <property type="entry name" value="DIAMINOPIMELATE EPIMERASE, CHLOROPLASTIC"/>
    <property type="match status" value="1"/>
</dbReference>
<dbReference type="EC" id="5.1.1.7" evidence="3 8"/>
<feature type="active site" description="Proton donor" evidence="8">
    <location>
        <position position="77"/>
    </location>
</feature>
<dbReference type="SUPFAM" id="SSF54506">
    <property type="entry name" value="Diaminopimelate epimerase-like"/>
    <property type="match status" value="2"/>
</dbReference>
<evidence type="ECO:0000256" key="1">
    <source>
        <dbReference type="ARBA" id="ARBA00005196"/>
    </source>
</evidence>
<sequence length="288" mass="30424">MKAPDLPYFKMNGIGNSILVVDMRSAGRPLTPAAARAIAGEVGLGFDQLMTISAPLSGGTDAFVDIFNADGSRAEACGNGTRCVAWVLMRGSPSHHLVVETAGGTLICDRLGPTRFSVDMGPPRLAWSDIPLAEPEADTAHVQLRHLSGLPDDFQTFSAVNMGNPHAVFFVQDAATVPLAEVGPLIEHHPMFPKRANVSFAEITSRASIRLRVWERSAGATLACGSAACATLVAAARDGLTERRATVSLPGGDLMIEWRPADGHVVMAGDTQIEHEGLLPAVLWDIAA</sequence>
<dbReference type="GO" id="GO:0005829">
    <property type="term" value="C:cytosol"/>
    <property type="evidence" value="ECO:0007669"/>
    <property type="project" value="TreeGrafter"/>
</dbReference>
<evidence type="ECO:0000313" key="10">
    <source>
        <dbReference type="EMBL" id="MCW6507501.1"/>
    </source>
</evidence>
<comment type="subunit">
    <text evidence="8">Homodimer.</text>
</comment>
<dbReference type="InterPro" id="IPR018510">
    <property type="entry name" value="DAP_epimerase_AS"/>
</dbReference>
<evidence type="ECO:0000313" key="11">
    <source>
        <dbReference type="Proteomes" id="UP001165667"/>
    </source>
</evidence>
<dbReference type="Proteomes" id="UP001165667">
    <property type="component" value="Unassembled WGS sequence"/>
</dbReference>
<comment type="subcellular location">
    <subcellularLocation>
        <location evidence="8">Cytoplasm</location>
    </subcellularLocation>
</comment>
<comment type="catalytic activity">
    <reaction evidence="7 8">
        <text>(2S,6S)-2,6-diaminopimelate = meso-2,6-diaminopimelate</text>
        <dbReference type="Rhea" id="RHEA:15393"/>
        <dbReference type="ChEBI" id="CHEBI:57609"/>
        <dbReference type="ChEBI" id="CHEBI:57791"/>
        <dbReference type="EC" id="5.1.1.7"/>
    </reaction>
</comment>
<dbReference type="InterPro" id="IPR001653">
    <property type="entry name" value="DAP_epimerase_DapF"/>
</dbReference>
<dbReference type="HAMAP" id="MF_00197">
    <property type="entry name" value="DAP_epimerase"/>
    <property type="match status" value="1"/>
</dbReference>
<feature type="binding site" evidence="8">
    <location>
        <position position="48"/>
    </location>
    <ligand>
        <name>substrate</name>
    </ligand>
</feature>
<reference evidence="10" key="1">
    <citation type="submission" date="2022-05" db="EMBL/GenBank/DDBJ databases">
        <authorList>
            <person name="Pankratov T."/>
        </authorList>
    </citation>
    <scope>NUCLEOTIDE SEQUENCE</scope>
    <source>
        <strain evidence="10">BP6-180914</strain>
    </source>
</reference>
<feature type="site" description="Could be important to modulate the pK values of the two catalytic cysteine residues" evidence="8">
    <location>
        <position position="215"/>
    </location>
</feature>
<dbReference type="GO" id="GO:0008837">
    <property type="term" value="F:diaminopimelate epimerase activity"/>
    <property type="evidence" value="ECO:0007669"/>
    <property type="project" value="UniProtKB-UniRule"/>
</dbReference>
<evidence type="ECO:0000256" key="2">
    <source>
        <dbReference type="ARBA" id="ARBA00010219"/>
    </source>
</evidence>
<evidence type="ECO:0000256" key="7">
    <source>
        <dbReference type="ARBA" id="ARBA00051712"/>
    </source>
</evidence>
<proteinExistence type="inferred from homology"/>
<feature type="binding site" evidence="8">
    <location>
        <begin position="78"/>
        <end position="79"/>
    </location>
    <ligand>
        <name>substrate</name>
    </ligand>
</feature>
<comment type="similarity">
    <text evidence="2 8">Belongs to the diaminopimelate epimerase family.</text>
</comment>